<evidence type="ECO:0000259" key="6">
    <source>
        <dbReference type="Pfam" id="PF02709"/>
    </source>
</evidence>
<keyword evidence="3" id="KW-0328">Glycosyltransferase</keyword>
<comment type="caution">
    <text evidence="7">The sequence shown here is derived from an EMBL/GenBank/DDBJ whole genome shotgun (WGS) entry which is preliminary data.</text>
</comment>
<comment type="similarity">
    <text evidence="2">Belongs to the glycosyltransferase 2 family.</text>
</comment>
<evidence type="ECO:0000256" key="3">
    <source>
        <dbReference type="ARBA" id="ARBA00022676"/>
    </source>
</evidence>
<comment type="pathway">
    <text evidence="1">Cell wall biogenesis; cell wall polysaccharide biosynthesis.</text>
</comment>
<dbReference type="PANTHER" id="PTHR43179">
    <property type="entry name" value="RHAMNOSYLTRANSFERASE WBBL"/>
    <property type="match status" value="1"/>
</dbReference>
<dbReference type="PANTHER" id="PTHR43179:SF12">
    <property type="entry name" value="GALACTOFURANOSYLTRANSFERASE GLFT2"/>
    <property type="match status" value="1"/>
</dbReference>
<dbReference type="Gene3D" id="3.90.550.10">
    <property type="entry name" value="Spore Coat Polysaccharide Biosynthesis Protein SpsA, Chain A"/>
    <property type="match status" value="1"/>
</dbReference>
<keyword evidence="4 7" id="KW-0808">Transferase</keyword>
<evidence type="ECO:0000313" key="7">
    <source>
        <dbReference type="EMBL" id="PUA80166.1"/>
    </source>
</evidence>
<gene>
    <name evidence="7" type="ORF">C7S10_16655</name>
</gene>
<reference evidence="7 8" key="1">
    <citation type="submission" date="2018-03" db="EMBL/GenBank/DDBJ databases">
        <authorList>
            <person name="Keele B.F."/>
        </authorList>
    </citation>
    <scope>NUCLEOTIDE SEQUENCE [LARGE SCALE GENOMIC DNA]</scope>
    <source>
        <strain evidence="7 8">IB-3</strain>
    </source>
</reference>
<proteinExistence type="inferred from homology"/>
<name>A0A2R7YVT9_9ACTN</name>
<evidence type="ECO:0000256" key="2">
    <source>
        <dbReference type="ARBA" id="ARBA00006739"/>
    </source>
</evidence>
<dbReference type="GO" id="GO:0016757">
    <property type="term" value="F:glycosyltransferase activity"/>
    <property type="evidence" value="ECO:0007669"/>
    <property type="project" value="UniProtKB-KW"/>
</dbReference>
<feature type="region of interest" description="Disordered" evidence="5">
    <location>
        <begin position="1"/>
        <end position="24"/>
    </location>
</feature>
<accession>A0A2R7YVT9</accession>
<evidence type="ECO:0000256" key="4">
    <source>
        <dbReference type="ARBA" id="ARBA00022679"/>
    </source>
</evidence>
<dbReference type="InterPro" id="IPR029044">
    <property type="entry name" value="Nucleotide-diphossugar_trans"/>
</dbReference>
<feature type="compositionally biased region" description="Basic and acidic residues" evidence="5">
    <location>
        <begin position="150"/>
        <end position="162"/>
    </location>
</feature>
<protein>
    <submittedName>
        <fullName evidence="7">Sugar transferase</fullName>
    </submittedName>
</protein>
<evidence type="ECO:0000313" key="8">
    <source>
        <dbReference type="Proteomes" id="UP000244867"/>
    </source>
</evidence>
<feature type="region of interest" description="Disordered" evidence="5">
    <location>
        <begin position="150"/>
        <end position="171"/>
    </location>
</feature>
<dbReference type="SUPFAM" id="SSF53448">
    <property type="entry name" value="Nucleotide-diphospho-sugar transferases"/>
    <property type="match status" value="1"/>
</dbReference>
<dbReference type="InterPro" id="IPR027791">
    <property type="entry name" value="Galactosyl_T_C"/>
</dbReference>
<sequence length="294" mass="31533">MGRRARRAPGGPGRGTRGRPGRAPVSGVAVVTVAHGRHDHLAGQRLSLDRSARTPDAHVVVAMDDPHLVASGIARVVVDTTPQGLPLAAARNRGADEALRLGADVVVFLDVDCLVGPSLLGAYADAVRGDPETVWSGPVTYLDPPPRGGYDLDRLDELDSPHPARPAPAPGELTTGADPALFWSLSFACSSAAWKRTDGFCEDYAGYGGEDTDFARVVDSVGLGLGWVGAARAFHQWHPVSRPPVEHLADIVRNAEIFRSRWGEIPMRGWLDEFERRGLARTDEQGRWRVVAPG</sequence>
<feature type="domain" description="Galactosyltransferase C-terminal" evidence="6">
    <location>
        <begin position="186"/>
        <end position="218"/>
    </location>
</feature>
<evidence type="ECO:0000256" key="1">
    <source>
        <dbReference type="ARBA" id="ARBA00004776"/>
    </source>
</evidence>
<evidence type="ECO:0000256" key="5">
    <source>
        <dbReference type="SAM" id="MobiDB-lite"/>
    </source>
</evidence>
<keyword evidence="8" id="KW-1185">Reference proteome</keyword>
<dbReference type="EMBL" id="PYXZ01000007">
    <property type="protein sequence ID" value="PUA80166.1"/>
    <property type="molecule type" value="Genomic_DNA"/>
</dbReference>
<dbReference type="Pfam" id="PF02709">
    <property type="entry name" value="Glyco_transf_7C"/>
    <property type="match status" value="1"/>
</dbReference>
<dbReference type="AlphaFoldDB" id="A0A2R7YVT9"/>
<dbReference type="Proteomes" id="UP000244867">
    <property type="component" value="Unassembled WGS sequence"/>
</dbReference>
<dbReference type="OrthoDB" id="6653642at2"/>
<dbReference type="CDD" id="cd00761">
    <property type="entry name" value="Glyco_tranf_GTA_type"/>
    <property type="match status" value="1"/>
</dbReference>
<organism evidence="7 8">
    <name type="scientific">Nocardioides currus</name>
    <dbReference type="NCBI Taxonomy" id="2133958"/>
    <lineage>
        <taxon>Bacteria</taxon>
        <taxon>Bacillati</taxon>
        <taxon>Actinomycetota</taxon>
        <taxon>Actinomycetes</taxon>
        <taxon>Propionibacteriales</taxon>
        <taxon>Nocardioidaceae</taxon>
        <taxon>Nocardioides</taxon>
    </lineage>
</organism>